<dbReference type="PANTHER" id="PTHR43976">
    <property type="entry name" value="SHORT CHAIN DEHYDROGENASE"/>
    <property type="match status" value="1"/>
</dbReference>
<dbReference type="InterPro" id="IPR057326">
    <property type="entry name" value="KR_dom"/>
</dbReference>
<evidence type="ECO:0000313" key="4">
    <source>
        <dbReference type="EMBL" id="MBW3128649.1"/>
    </source>
</evidence>
<keyword evidence="2" id="KW-0560">Oxidoreductase</keyword>
<dbReference type="Pfam" id="PF00106">
    <property type="entry name" value="adh_short"/>
    <property type="match status" value="1"/>
</dbReference>
<proteinExistence type="inferred from homology"/>
<comment type="similarity">
    <text evidence="1">Belongs to the short-chain dehydrogenases/reductases (SDR) family.</text>
</comment>
<dbReference type="PROSITE" id="PS00061">
    <property type="entry name" value="ADH_SHORT"/>
    <property type="match status" value="1"/>
</dbReference>
<protein>
    <submittedName>
        <fullName evidence="4">SDR family NAD(P)-dependent oxidoreductase</fullName>
    </submittedName>
</protein>
<sequence length="289" mass="30939">MEHHVKAQQVWFITGASKGFGLELVKQLLQHGHQVAATSRDVAQLRAVVGTDAASFLPLAVDLTTEASVRHAIAAAVQQFGRLDVVVNNAGYGQLGSLEEVSDAEARENFDVNVFGTLNVIRQAMPYLRQQQRGHLINFSSIAGIQGGFPGWGVYCATKFAVEGLSEALAAEVAPFGVKVTVVAPGYFRTNFLQAGSLKLAADQLADYQLVRDNEAYHDQVRQANSQLGDPAKGAAALIQLAAAPNPPLHLLLGADAYDMAEAKIQHLQDEMAHWKDRSLATAAESADA</sequence>
<dbReference type="NCBIfam" id="NF006114">
    <property type="entry name" value="PRK08263.1"/>
    <property type="match status" value="1"/>
</dbReference>
<feature type="domain" description="Ketoreductase" evidence="3">
    <location>
        <begin position="9"/>
        <end position="191"/>
    </location>
</feature>
<name>A0ABS6WYH2_9BACT</name>
<reference evidence="4 5" key="1">
    <citation type="submission" date="2021-07" db="EMBL/GenBank/DDBJ databases">
        <title>Hymenobacter profundi sp. nov., isolated from deep-sea water.</title>
        <authorList>
            <person name="Kim M.K."/>
        </authorList>
    </citation>
    <scope>NUCLEOTIDE SEQUENCE [LARGE SCALE GENOMIC DNA]</scope>
    <source>
        <strain evidence="4 5">M2</strain>
    </source>
</reference>
<dbReference type="InterPro" id="IPR020904">
    <property type="entry name" value="Sc_DH/Rdtase_CS"/>
</dbReference>
<dbReference type="InterPro" id="IPR002347">
    <property type="entry name" value="SDR_fam"/>
</dbReference>
<dbReference type="NCBIfam" id="NF004824">
    <property type="entry name" value="PRK06180.1"/>
    <property type="match status" value="1"/>
</dbReference>
<dbReference type="Proteomes" id="UP000826188">
    <property type="component" value="Unassembled WGS sequence"/>
</dbReference>
<dbReference type="SMART" id="SM00822">
    <property type="entry name" value="PKS_KR"/>
    <property type="match status" value="1"/>
</dbReference>
<gene>
    <name evidence="4" type="ORF">KYK14_08815</name>
</gene>
<keyword evidence="5" id="KW-1185">Reference proteome</keyword>
<dbReference type="InterPro" id="IPR051911">
    <property type="entry name" value="SDR_oxidoreductase"/>
</dbReference>
<evidence type="ECO:0000313" key="5">
    <source>
        <dbReference type="Proteomes" id="UP000826188"/>
    </source>
</evidence>
<accession>A0ABS6WYH2</accession>
<comment type="caution">
    <text evidence="4">The sequence shown here is derived from an EMBL/GenBank/DDBJ whole genome shotgun (WGS) entry which is preliminary data.</text>
</comment>
<dbReference type="RefSeq" id="WP_219158529.1">
    <property type="nucleotide sequence ID" value="NZ_JAHWGL010000027.1"/>
</dbReference>
<organism evidence="4 5">
    <name type="scientific">Hymenobacter profundi</name>
    <dbReference type="NCBI Taxonomy" id="1982110"/>
    <lineage>
        <taxon>Bacteria</taxon>
        <taxon>Pseudomonadati</taxon>
        <taxon>Bacteroidota</taxon>
        <taxon>Cytophagia</taxon>
        <taxon>Cytophagales</taxon>
        <taxon>Hymenobacteraceae</taxon>
        <taxon>Hymenobacter</taxon>
    </lineage>
</organism>
<dbReference type="CDD" id="cd05374">
    <property type="entry name" value="17beta-HSD-like_SDR_c"/>
    <property type="match status" value="1"/>
</dbReference>
<evidence type="ECO:0000259" key="3">
    <source>
        <dbReference type="SMART" id="SM00822"/>
    </source>
</evidence>
<dbReference type="PANTHER" id="PTHR43976:SF16">
    <property type="entry name" value="SHORT-CHAIN DEHYDROGENASE_REDUCTASE FAMILY PROTEIN"/>
    <property type="match status" value="1"/>
</dbReference>
<evidence type="ECO:0000256" key="1">
    <source>
        <dbReference type="ARBA" id="ARBA00006484"/>
    </source>
</evidence>
<dbReference type="EMBL" id="JAHWGL010000027">
    <property type="protein sequence ID" value="MBW3128649.1"/>
    <property type="molecule type" value="Genomic_DNA"/>
</dbReference>
<evidence type="ECO:0000256" key="2">
    <source>
        <dbReference type="ARBA" id="ARBA00023002"/>
    </source>
</evidence>